<dbReference type="AlphaFoldDB" id="A0A8J2Q174"/>
<proteinExistence type="predicted"/>
<comment type="caution">
    <text evidence="1">The sequence shown here is derived from an EMBL/GenBank/DDBJ whole genome shotgun (WGS) entry which is preliminary data.</text>
</comment>
<accession>A0A8J2Q174</accession>
<dbReference type="Proteomes" id="UP000746747">
    <property type="component" value="Unassembled WGS sequence"/>
</dbReference>
<keyword evidence="2" id="KW-1185">Reference proteome</keyword>
<evidence type="ECO:0000313" key="2">
    <source>
        <dbReference type="Proteomes" id="UP000746747"/>
    </source>
</evidence>
<dbReference type="EMBL" id="CAKAEH010001423">
    <property type="protein sequence ID" value="CAG9536030.1"/>
    <property type="molecule type" value="Genomic_DNA"/>
</dbReference>
<sequence length="72" mass="8357">MDNKGREPGAIDRVHCTIYSRLTLCVNNEIRGEINELMRHWKLYGAEKMNIGDVAKVMKRFLAKSGRNQHIE</sequence>
<organism evidence="1 2">
    <name type="scientific">Cercopithifilaria johnstoni</name>
    <dbReference type="NCBI Taxonomy" id="2874296"/>
    <lineage>
        <taxon>Eukaryota</taxon>
        <taxon>Metazoa</taxon>
        <taxon>Ecdysozoa</taxon>
        <taxon>Nematoda</taxon>
        <taxon>Chromadorea</taxon>
        <taxon>Rhabditida</taxon>
        <taxon>Spirurina</taxon>
        <taxon>Spiruromorpha</taxon>
        <taxon>Filarioidea</taxon>
        <taxon>Onchocercidae</taxon>
        <taxon>Cercopithifilaria</taxon>
    </lineage>
</organism>
<protein>
    <submittedName>
        <fullName evidence="1">Uncharacterized protein</fullName>
    </submittedName>
</protein>
<gene>
    <name evidence="1" type="ORF">CJOHNSTONI_LOCUS5993</name>
</gene>
<reference evidence="1" key="1">
    <citation type="submission" date="2021-09" db="EMBL/GenBank/DDBJ databases">
        <authorList>
            <consortium name="Pathogen Informatics"/>
        </authorList>
    </citation>
    <scope>NUCLEOTIDE SEQUENCE</scope>
</reference>
<name>A0A8J2Q174_9BILA</name>
<evidence type="ECO:0000313" key="1">
    <source>
        <dbReference type="EMBL" id="CAG9536030.1"/>
    </source>
</evidence>